<name>A0A6J4RIG3_9ACTN</name>
<feature type="region of interest" description="Disordered" evidence="1">
    <location>
        <begin position="1"/>
        <end position="115"/>
    </location>
</feature>
<evidence type="ECO:0000313" key="2">
    <source>
        <dbReference type="EMBL" id="CAA9474455.1"/>
    </source>
</evidence>
<accession>A0A6J4RIG3</accession>
<dbReference type="AlphaFoldDB" id="A0A6J4RIG3"/>
<proteinExistence type="predicted"/>
<dbReference type="GO" id="GO:0004328">
    <property type="term" value="F:formamidase activity"/>
    <property type="evidence" value="ECO:0007669"/>
    <property type="project" value="UniProtKB-EC"/>
</dbReference>
<dbReference type="EMBL" id="CADCVP010000044">
    <property type="protein sequence ID" value="CAA9474455.1"/>
    <property type="molecule type" value="Genomic_DNA"/>
</dbReference>
<feature type="compositionally biased region" description="Basic and acidic residues" evidence="1">
    <location>
        <begin position="306"/>
        <end position="323"/>
    </location>
</feature>
<feature type="compositionally biased region" description="Basic and acidic residues" evidence="1">
    <location>
        <begin position="401"/>
        <end position="411"/>
    </location>
</feature>
<organism evidence="2">
    <name type="scientific">uncultured Solirubrobacteraceae bacterium</name>
    <dbReference type="NCBI Taxonomy" id="1162706"/>
    <lineage>
        <taxon>Bacteria</taxon>
        <taxon>Bacillati</taxon>
        <taxon>Actinomycetota</taxon>
        <taxon>Thermoleophilia</taxon>
        <taxon>Solirubrobacterales</taxon>
        <taxon>Solirubrobacteraceae</taxon>
        <taxon>environmental samples</taxon>
    </lineage>
</organism>
<dbReference type="EC" id="3.5.1.49" evidence="2"/>
<evidence type="ECO:0000256" key="1">
    <source>
        <dbReference type="SAM" id="MobiDB-lite"/>
    </source>
</evidence>
<feature type="compositionally biased region" description="Basic and acidic residues" evidence="1">
    <location>
        <begin position="205"/>
        <end position="227"/>
    </location>
</feature>
<feature type="compositionally biased region" description="Basic and acidic residues" evidence="1">
    <location>
        <begin position="359"/>
        <end position="371"/>
    </location>
</feature>
<feature type="non-terminal residue" evidence="2">
    <location>
        <position position="1"/>
    </location>
</feature>
<feature type="region of interest" description="Disordered" evidence="1">
    <location>
        <begin position="152"/>
        <end position="476"/>
    </location>
</feature>
<protein>
    <submittedName>
        <fullName evidence="2">Acetamidase/formamidase( )</fullName>
        <ecNumber evidence="2">3.5.1.49</ecNumber>
    </submittedName>
</protein>
<gene>
    <name evidence="2" type="ORF">AVDCRST_MAG69-320</name>
</gene>
<keyword evidence="2" id="KW-0378">Hydrolase</keyword>
<feature type="compositionally biased region" description="Basic residues" evidence="1">
    <location>
        <begin position="260"/>
        <end position="305"/>
    </location>
</feature>
<feature type="compositionally biased region" description="Basic residues" evidence="1">
    <location>
        <begin position="69"/>
        <end position="92"/>
    </location>
</feature>
<reference evidence="2" key="1">
    <citation type="submission" date="2020-02" db="EMBL/GenBank/DDBJ databases">
        <authorList>
            <person name="Meier V. D."/>
        </authorList>
    </citation>
    <scope>NUCLEOTIDE SEQUENCE</scope>
    <source>
        <strain evidence="2">AVDCRST_MAG69</strain>
    </source>
</reference>
<feature type="compositionally biased region" description="Basic and acidic residues" evidence="1">
    <location>
        <begin position="43"/>
        <end position="58"/>
    </location>
</feature>
<feature type="compositionally biased region" description="Basic residues" evidence="1">
    <location>
        <begin position="1"/>
        <end position="10"/>
    </location>
</feature>
<feature type="compositionally biased region" description="Basic residues" evidence="1">
    <location>
        <begin position="160"/>
        <end position="170"/>
    </location>
</feature>
<sequence>GHSRTPRLHHPGATDGLRRHLHRRAAGTRRADARPGRRRRSHRLELDARLLGTDDHAGHPGRPRGLPAGRRRGRRGGRRGGHPHQGHRRHLRGDRLGQRPAHGGTLQRRSLLRARVPRLRRGMAADATGGHRADGRVLRGLRRRLRAVHLHQRLHDGLRRPAHRGGHRGRGAGGGVRARRPTPRGAAGQLDPEPDPHLRSARPGRHGDAHAALPRSDRDVAVDDHSRFPQRRRLRRLPDRSPAPLRAHRRRALQAQDRRPPRRQRRARRRHPRLPREGRRRRHLPRRHARAAGRRRDRRPHRGRGRHGDAAGRGDQGPVDRRSAPLPAGGGPSVPGPPAQRLRARARHRARAAARHGRDRGDPADLGDRNRAGPQLGDRQRAGPRRGAARHDGARSGQPGDGDRGDRDRPAPRSRAGHLPRSGRGPRRAWSPALRRRSVRRGAGRGGPGERSGGRAADGRDGGPARRRGFGAVGVL</sequence>
<feature type="compositionally biased region" description="Basic residues" evidence="1">
    <location>
        <begin position="434"/>
        <end position="443"/>
    </location>
</feature>
<feature type="compositionally biased region" description="Basic residues" evidence="1">
    <location>
        <begin position="342"/>
        <end position="358"/>
    </location>
</feature>
<feature type="non-terminal residue" evidence="2">
    <location>
        <position position="476"/>
    </location>
</feature>